<evidence type="ECO:0000313" key="12">
    <source>
        <dbReference type="Proteomes" id="UP000784294"/>
    </source>
</evidence>
<name>A0A448X8C9_9PLAT</name>
<keyword evidence="4 8" id="KW-0297">G-protein coupled receptor</keyword>
<accession>A0A448X8C9</accession>
<proteinExistence type="inferred from homology"/>
<keyword evidence="5 9" id="KW-0472">Membrane</keyword>
<feature type="transmembrane region" description="Helical" evidence="9">
    <location>
        <begin position="45"/>
        <end position="69"/>
    </location>
</feature>
<evidence type="ECO:0000256" key="1">
    <source>
        <dbReference type="ARBA" id="ARBA00004141"/>
    </source>
</evidence>
<feature type="non-terminal residue" evidence="11">
    <location>
        <position position="250"/>
    </location>
</feature>
<feature type="transmembrane region" description="Helical" evidence="9">
    <location>
        <begin position="81"/>
        <end position="104"/>
    </location>
</feature>
<evidence type="ECO:0000256" key="3">
    <source>
        <dbReference type="ARBA" id="ARBA00022989"/>
    </source>
</evidence>
<dbReference type="AlphaFoldDB" id="A0A448X8C9"/>
<evidence type="ECO:0000313" key="11">
    <source>
        <dbReference type="EMBL" id="VEL30731.1"/>
    </source>
</evidence>
<dbReference type="GO" id="GO:0004930">
    <property type="term" value="F:G protein-coupled receptor activity"/>
    <property type="evidence" value="ECO:0007669"/>
    <property type="project" value="UniProtKB-KW"/>
</dbReference>
<keyword evidence="2 8" id="KW-0812">Transmembrane</keyword>
<evidence type="ECO:0000256" key="2">
    <source>
        <dbReference type="ARBA" id="ARBA00022692"/>
    </source>
</evidence>
<dbReference type="Proteomes" id="UP000784294">
    <property type="component" value="Unassembled WGS sequence"/>
</dbReference>
<keyword evidence="6 8" id="KW-0675">Receptor</keyword>
<dbReference type="PROSITE" id="PS00237">
    <property type="entry name" value="G_PROTEIN_RECEP_F1_1"/>
    <property type="match status" value="1"/>
</dbReference>
<comment type="similarity">
    <text evidence="8">Belongs to the G-protein coupled receptor 1 family.</text>
</comment>
<gene>
    <name evidence="11" type="ORF">PXEA_LOCUS24171</name>
</gene>
<sequence length="250" mass="26949">MNFTFDALPYNGSVFTVGNSSSPGNLVNGSETYGGMPGFNRMGQIVLTLLLSSFAVVGGVGNLLVIWAFSRQARRAVVSSLLIILLGITDLVICLVDIPVTLYLKVWFREATVVLCRLHGGLKGFIIPFSSGLLVLIALERFLLICFMPGTPLRPRATGYLIVGLFVICVGLAMPVSLRSTLLERNSQGDLLLPTMRPAALGGAGNRTAITAGQQRKRSGGGAVRSCMRDVSYLSDQAYWHYTIAQSLIY</sequence>
<evidence type="ECO:0000256" key="4">
    <source>
        <dbReference type="ARBA" id="ARBA00023040"/>
    </source>
</evidence>
<keyword evidence="3 9" id="KW-1133">Transmembrane helix</keyword>
<keyword evidence="12" id="KW-1185">Reference proteome</keyword>
<dbReference type="InterPro" id="IPR017452">
    <property type="entry name" value="GPCR_Rhodpsn_7TM"/>
</dbReference>
<evidence type="ECO:0000256" key="5">
    <source>
        <dbReference type="ARBA" id="ARBA00023136"/>
    </source>
</evidence>
<evidence type="ECO:0000259" key="10">
    <source>
        <dbReference type="PROSITE" id="PS50262"/>
    </source>
</evidence>
<dbReference type="GO" id="GO:0016020">
    <property type="term" value="C:membrane"/>
    <property type="evidence" value="ECO:0007669"/>
    <property type="project" value="UniProtKB-SubCell"/>
</dbReference>
<comment type="caution">
    <text evidence="11">The sequence shown here is derived from an EMBL/GenBank/DDBJ whole genome shotgun (WGS) entry which is preliminary data.</text>
</comment>
<reference evidence="11" key="1">
    <citation type="submission" date="2018-11" db="EMBL/GenBank/DDBJ databases">
        <authorList>
            <consortium name="Pathogen Informatics"/>
        </authorList>
    </citation>
    <scope>NUCLEOTIDE SEQUENCE</scope>
</reference>
<keyword evidence="7 8" id="KW-0807">Transducer</keyword>
<evidence type="ECO:0000256" key="6">
    <source>
        <dbReference type="ARBA" id="ARBA00023170"/>
    </source>
</evidence>
<dbReference type="PROSITE" id="PS50262">
    <property type="entry name" value="G_PROTEIN_RECEP_F1_2"/>
    <property type="match status" value="1"/>
</dbReference>
<dbReference type="PANTHER" id="PTHR24235">
    <property type="entry name" value="NEUROPEPTIDE Y RECEPTOR"/>
    <property type="match status" value="1"/>
</dbReference>
<evidence type="ECO:0000256" key="9">
    <source>
        <dbReference type="SAM" id="Phobius"/>
    </source>
</evidence>
<comment type="subcellular location">
    <subcellularLocation>
        <location evidence="1">Membrane</location>
        <topology evidence="1">Multi-pass membrane protein</topology>
    </subcellularLocation>
</comment>
<evidence type="ECO:0000256" key="7">
    <source>
        <dbReference type="ARBA" id="ARBA00023224"/>
    </source>
</evidence>
<feature type="transmembrane region" description="Helical" evidence="9">
    <location>
        <begin position="124"/>
        <end position="147"/>
    </location>
</feature>
<evidence type="ECO:0000256" key="8">
    <source>
        <dbReference type="RuleBase" id="RU000688"/>
    </source>
</evidence>
<dbReference type="OrthoDB" id="5969463at2759"/>
<dbReference type="InterPro" id="IPR000276">
    <property type="entry name" value="GPCR_Rhodpsn"/>
</dbReference>
<dbReference type="Gene3D" id="1.20.1070.10">
    <property type="entry name" value="Rhodopsin 7-helix transmembrane proteins"/>
    <property type="match status" value="1"/>
</dbReference>
<dbReference type="SUPFAM" id="SSF81321">
    <property type="entry name" value="Family A G protein-coupled receptor-like"/>
    <property type="match status" value="1"/>
</dbReference>
<feature type="transmembrane region" description="Helical" evidence="9">
    <location>
        <begin position="159"/>
        <end position="178"/>
    </location>
</feature>
<organism evidence="11 12">
    <name type="scientific">Protopolystoma xenopodis</name>
    <dbReference type="NCBI Taxonomy" id="117903"/>
    <lineage>
        <taxon>Eukaryota</taxon>
        <taxon>Metazoa</taxon>
        <taxon>Spiralia</taxon>
        <taxon>Lophotrochozoa</taxon>
        <taxon>Platyhelminthes</taxon>
        <taxon>Monogenea</taxon>
        <taxon>Polyopisthocotylea</taxon>
        <taxon>Polystomatidea</taxon>
        <taxon>Polystomatidae</taxon>
        <taxon>Protopolystoma</taxon>
    </lineage>
</organism>
<protein>
    <recommendedName>
        <fullName evidence="10">G-protein coupled receptors family 1 profile domain-containing protein</fullName>
    </recommendedName>
</protein>
<dbReference type="Pfam" id="PF00001">
    <property type="entry name" value="7tm_1"/>
    <property type="match status" value="1"/>
</dbReference>
<dbReference type="PANTHER" id="PTHR24235:SF29">
    <property type="entry name" value="GH23382P"/>
    <property type="match status" value="1"/>
</dbReference>
<dbReference type="EMBL" id="CAAALY010114992">
    <property type="protein sequence ID" value="VEL30731.1"/>
    <property type="molecule type" value="Genomic_DNA"/>
</dbReference>
<dbReference type="PRINTS" id="PR00237">
    <property type="entry name" value="GPCRRHODOPSN"/>
</dbReference>
<feature type="domain" description="G-protein coupled receptors family 1 profile" evidence="10">
    <location>
        <begin position="61"/>
        <end position="250"/>
    </location>
</feature>